<keyword evidence="1" id="KW-0732">Signal</keyword>
<dbReference type="Proteomes" id="UP000270036">
    <property type="component" value="Chromosome"/>
</dbReference>
<gene>
    <name evidence="2" type="ORF">NCTC13489_01707</name>
</gene>
<feature type="signal peptide" evidence="1">
    <location>
        <begin position="1"/>
        <end position="21"/>
    </location>
</feature>
<dbReference type="AlphaFoldDB" id="A0A448NRX2"/>
<accession>A0A448NRX2</accession>
<dbReference type="KEGG" id="cant:NCTC13489_01707"/>
<proteinExistence type="predicted"/>
<organism evidence="2 3">
    <name type="scientific">Kaistella antarctica</name>
    <dbReference type="NCBI Taxonomy" id="266748"/>
    <lineage>
        <taxon>Bacteria</taxon>
        <taxon>Pseudomonadati</taxon>
        <taxon>Bacteroidota</taxon>
        <taxon>Flavobacteriia</taxon>
        <taxon>Flavobacteriales</taxon>
        <taxon>Weeksellaceae</taxon>
        <taxon>Chryseobacterium group</taxon>
        <taxon>Kaistella</taxon>
    </lineage>
</organism>
<feature type="chain" id="PRO_5019532530" description="DUF4384 domain-containing protein" evidence="1">
    <location>
        <begin position="22"/>
        <end position="221"/>
    </location>
</feature>
<evidence type="ECO:0000256" key="1">
    <source>
        <dbReference type="SAM" id="SignalP"/>
    </source>
</evidence>
<dbReference type="OrthoDB" id="978006at2"/>
<evidence type="ECO:0000313" key="3">
    <source>
        <dbReference type="Proteomes" id="UP000270036"/>
    </source>
</evidence>
<protein>
    <recommendedName>
        <fullName evidence="4">DUF4384 domain-containing protein</fullName>
    </recommendedName>
</protein>
<evidence type="ECO:0008006" key="4">
    <source>
        <dbReference type="Google" id="ProtNLM"/>
    </source>
</evidence>
<name>A0A448NRX2_9FLAO</name>
<dbReference type="RefSeq" id="WP_126337157.1">
    <property type="nucleotide sequence ID" value="NZ_FOIX01000004.1"/>
</dbReference>
<evidence type="ECO:0000313" key="2">
    <source>
        <dbReference type="EMBL" id="VEH99747.1"/>
    </source>
</evidence>
<reference evidence="2 3" key="1">
    <citation type="submission" date="2018-12" db="EMBL/GenBank/DDBJ databases">
        <authorList>
            <consortium name="Pathogen Informatics"/>
        </authorList>
    </citation>
    <scope>NUCLEOTIDE SEQUENCE [LARGE SCALE GENOMIC DNA]</scope>
    <source>
        <strain evidence="2 3">NCTC13489</strain>
    </source>
</reference>
<sequence length="221" mass="25373">MKLLITIVLLIISSISLNAQANLFNEAYRFNKFMNKITTPKGILTYGDIEGNAYYTNTFTSAKIENATTLINVRYNTYTDTVEILKDGSIYVLPKNEKYSKISYANSPEVLVYLNSGEMEGYYFELVPGKYRLLKKLKAEFRPEVPAVNTFTSSVAAKFENLNPVYYFEINNQFVKVPKNMKDLLQEFIEKKSEIEAFVKANKLKTNQEGDLIRLAKFINN</sequence>
<dbReference type="EMBL" id="LR134441">
    <property type="protein sequence ID" value="VEH99747.1"/>
    <property type="molecule type" value="Genomic_DNA"/>
</dbReference>
<dbReference type="STRING" id="266748.HY04_09240"/>